<dbReference type="Proteomes" id="UP000255283">
    <property type="component" value="Unassembled WGS sequence"/>
</dbReference>
<evidence type="ECO:0000259" key="2">
    <source>
        <dbReference type="Pfam" id="PF21186"/>
    </source>
</evidence>
<dbReference type="AlphaFoldDB" id="A0AAQ1ZHL6"/>
<accession>A0AAQ1ZHL6</accession>
<evidence type="ECO:0000313" key="3">
    <source>
        <dbReference type="EMBL" id="SUB78989.1"/>
    </source>
</evidence>
<organism evidence="3 4">
    <name type="scientific">Segatella buccae</name>
    <dbReference type="NCBI Taxonomy" id="28126"/>
    <lineage>
        <taxon>Bacteria</taxon>
        <taxon>Pseudomonadati</taxon>
        <taxon>Bacteroidota</taxon>
        <taxon>Bacteroidia</taxon>
        <taxon>Bacteroidales</taxon>
        <taxon>Prevotellaceae</taxon>
        <taxon>Segatella</taxon>
    </lineage>
</organism>
<dbReference type="Gene3D" id="1.10.10.1650">
    <property type="match status" value="1"/>
</dbReference>
<dbReference type="Pfam" id="PF21186">
    <property type="entry name" value="DUF6852"/>
    <property type="match status" value="1"/>
</dbReference>
<evidence type="ECO:0000313" key="4">
    <source>
        <dbReference type="Proteomes" id="UP000255283"/>
    </source>
</evidence>
<feature type="domain" description="DUF6852" evidence="2">
    <location>
        <begin position="50"/>
        <end position="120"/>
    </location>
</feature>
<evidence type="ECO:0008006" key="5">
    <source>
        <dbReference type="Google" id="ProtNLM"/>
    </source>
</evidence>
<dbReference type="InterPro" id="IPR049281">
    <property type="entry name" value="BVU_3817-like_C_sf"/>
</dbReference>
<dbReference type="InterPro" id="IPR049282">
    <property type="entry name" value="BVU_3817_N_sf"/>
</dbReference>
<dbReference type="Gene3D" id="2.30.30.730">
    <property type="match status" value="1"/>
</dbReference>
<dbReference type="EMBL" id="UGTJ01000001">
    <property type="protein sequence ID" value="SUB78989.1"/>
    <property type="molecule type" value="Genomic_DNA"/>
</dbReference>
<proteinExistence type="predicted"/>
<name>A0AAQ1ZHL6_9BACT</name>
<dbReference type="Pfam" id="PF18347">
    <property type="entry name" value="DUF5606"/>
    <property type="match status" value="1"/>
</dbReference>
<evidence type="ECO:0000259" key="1">
    <source>
        <dbReference type="Pfam" id="PF18347"/>
    </source>
</evidence>
<protein>
    <recommendedName>
        <fullName evidence="5">DUF5606 domain-containing protein</fullName>
    </recommendedName>
</protein>
<dbReference type="RefSeq" id="WP_115153029.1">
    <property type="nucleotide sequence ID" value="NZ_CALLWX010000023.1"/>
</dbReference>
<dbReference type="InterPro" id="IPR041218">
    <property type="entry name" value="DUF5606"/>
</dbReference>
<comment type="caution">
    <text evidence="3">The sequence shown here is derived from an EMBL/GenBank/DDBJ whole genome shotgun (WGS) entry which is preliminary data.</text>
</comment>
<feature type="domain" description="DUF5606" evidence="1">
    <location>
        <begin position="1"/>
        <end position="47"/>
    </location>
</feature>
<dbReference type="InterPro" id="IPR049280">
    <property type="entry name" value="DUF6852"/>
</dbReference>
<reference evidence="3 4" key="1">
    <citation type="submission" date="2018-06" db="EMBL/GenBank/DDBJ databases">
        <authorList>
            <consortium name="Pathogen Informatics"/>
            <person name="Doyle S."/>
        </authorList>
    </citation>
    <scope>NUCLEOTIDE SEQUENCE [LARGE SCALE GENOMIC DNA]</scope>
    <source>
        <strain evidence="3 4">NCTC13063</strain>
    </source>
</reference>
<sequence>METILAIAGKPGLYRLVSRGKMNLIVESLDQTKKRMPAFASDRVTSLADIAMYTDAEDIPLWQVLENVGKKENGQESAFNYKKASATELHAYFAEVLPDYDRDRVHDSDIKKLLQWYNILIQNGYNNFKEVLAPTEGDNVDNRTDAPAATK</sequence>
<gene>
    <name evidence="3" type="ORF">NCTC13063_00241</name>
</gene>